<protein>
    <submittedName>
        <fullName evidence="2">Uncharacterized protein</fullName>
    </submittedName>
</protein>
<keyword evidence="2" id="KW-0496">Mitochondrion</keyword>
<keyword evidence="1" id="KW-1133">Transmembrane helix</keyword>
<sequence length="305" mass="34628">MWDSAQFHANSYTVSLIRAFFGMIKWTIVKYSGLKRGGYLSIVDKLTLLFYSSGLPLSSYLSFLGSGSGIYSIIRKCRMCRQFTQMGVYKCGSFIRTPPLTLLNHKKYFSTSCVRRNSDLAASSLKLSCIKVNSQKEFWKKLKTLDKDSPTQIVDNFFKNYSSAPQLAKKNISFNLIQSIFKLVIQSYDPSYKASTGTLSYTVNKGAIYKGTFKLMVVDSNKRTFSTLSTPLRYNVDQQAQAGGNPNQFHLKSFLLDLVNSNYLFKCSSKLAITFLILESWLNICLGFLVVFYRLRGSKKSLFHT</sequence>
<geneLocation type="mitochondrion" evidence="2"/>
<organism evidence="2">
    <name type="scientific">Juglanconis juglandina</name>
    <dbReference type="NCBI Taxonomy" id="1940567"/>
    <lineage>
        <taxon>Eukaryota</taxon>
        <taxon>Fungi</taxon>
        <taxon>Dikarya</taxon>
        <taxon>Ascomycota</taxon>
        <taxon>Pezizomycotina</taxon>
        <taxon>Sordariomycetes</taxon>
        <taxon>Sordariomycetidae</taxon>
        <taxon>Diaporthales</taxon>
        <taxon>Juglanconidaceae</taxon>
        <taxon>Juglanconis</taxon>
    </lineage>
</organism>
<dbReference type="EMBL" id="KY575057">
    <property type="protein sequence ID" value="ATI20503.1"/>
    <property type="molecule type" value="Genomic_DNA"/>
</dbReference>
<feature type="transmembrane region" description="Helical" evidence="1">
    <location>
        <begin position="48"/>
        <end position="74"/>
    </location>
</feature>
<name>A0A291LJ25_9PEZI</name>
<keyword evidence="1" id="KW-0812">Transmembrane</keyword>
<dbReference type="AlphaFoldDB" id="A0A291LJ25"/>
<proteinExistence type="predicted"/>
<evidence type="ECO:0000256" key="1">
    <source>
        <dbReference type="SAM" id="Phobius"/>
    </source>
</evidence>
<feature type="transmembrane region" description="Helical" evidence="1">
    <location>
        <begin position="12"/>
        <end position="28"/>
    </location>
</feature>
<evidence type="ECO:0000313" key="2">
    <source>
        <dbReference type="EMBL" id="ATI20503.1"/>
    </source>
</evidence>
<gene>
    <name evidence="2" type="primary">orf305</name>
</gene>
<reference evidence="2" key="1">
    <citation type="submission" date="2017-02" db="EMBL/GenBank/DDBJ databases">
        <title>Fungal Comparative Genomics of Melanconis species and Ophiognomonia clavigignenti-juglandacearum at Different Phylogenetic Distances.</title>
        <authorList>
            <person name="Demers J.E."/>
            <person name="Castlebury L.A."/>
        </authorList>
    </citation>
    <scope>NUCLEOTIDE SEQUENCE</scope>
    <source>
        <strain evidence="2">CBS 121083</strain>
    </source>
</reference>
<accession>A0A291LJ25</accession>
<feature type="transmembrane region" description="Helical" evidence="1">
    <location>
        <begin position="271"/>
        <end position="293"/>
    </location>
</feature>
<keyword evidence="1" id="KW-0472">Membrane</keyword>